<keyword evidence="2" id="KW-1185">Reference proteome</keyword>
<name>A0A9D4EFX1_DREPO</name>
<evidence type="ECO:0000313" key="2">
    <source>
        <dbReference type="Proteomes" id="UP000828390"/>
    </source>
</evidence>
<accession>A0A9D4EFX1</accession>
<gene>
    <name evidence="1" type="ORF">DPMN_180040</name>
</gene>
<reference evidence="1" key="1">
    <citation type="journal article" date="2019" name="bioRxiv">
        <title>The Genome of the Zebra Mussel, Dreissena polymorpha: A Resource for Invasive Species Research.</title>
        <authorList>
            <person name="McCartney M.A."/>
            <person name="Auch B."/>
            <person name="Kono T."/>
            <person name="Mallez S."/>
            <person name="Zhang Y."/>
            <person name="Obille A."/>
            <person name="Becker A."/>
            <person name="Abrahante J.E."/>
            <person name="Garbe J."/>
            <person name="Badalamenti J.P."/>
            <person name="Herman A."/>
            <person name="Mangelson H."/>
            <person name="Liachko I."/>
            <person name="Sullivan S."/>
            <person name="Sone E.D."/>
            <person name="Koren S."/>
            <person name="Silverstein K.A.T."/>
            <person name="Beckman K.B."/>
            <person name="Gohl D.M."/>
        </authorList>
    </citation>
    <scope>NUCLEOTIDE SEQUENCE</scope>
    <source>
        <strain evidence="1">Duluth1</strain>
        <tissue evidence="1">Whole animal</tissue>
    </source>
</reference>
<dbReference type="Proteomes" id="UP000828390">
    <property type="component" value="Unassembled WGS sequence"/>
</dbReference>
<comment type="caution">
    <text evidence="1">The sequence shown here is derived from an EMBL/GenBank/DDBJ whole genome shotgun (WGS) entry which is preliminary data.</text>
</comment>
<organism evidence="1 2">
    <name type="scientific">Dreissena polymorpha</name>
    <name type="common">Zebra mussel</name>
    <name type="synonym">Mytilus polymorpha</name>
    <dbReference type="NCBI Taxonomy" id="45954"/>
    <lineage>
        <taxon>Eukaryota</taxon>
        <taxon>Metazoa</taxon>
        <taxon>Spiralia</taxon>
        <taxon>Lophotrochozoa</taxon>
        <taxon>Mollusca</taxon>
        <taxon>Bivalvia</taxon>
        <taxon>Autobranchia</taxon>
        <taxon>Heteroconchia</taxon>
        <taxon>Euheterodonta</taxon>
        <taxon>Imparidentia</taxon>
        <taxon>Neoheterodontei</taxon>
        <taxon>Myida</taxon>
        <taxon>Dreissenoidea</taxon>
        <taxon>Dreissenidae</taxon>
        <taxon>Dreissena</taxon>
    </lineage>
</organism>
<evidence type="ECO:0000313" key="1">
    <source>
        <dbReference type="EMBL" id="KAH3778573.1"/>
    </source>
</evidence>
<reference evidence="1" key="2">
    <citation type="submission" date="2020-11" db="EMBL/GenBank/DDBJ databases">
        <authorList>
            <person name="McCartney M.A."/>
            <person name="Auch B."/>
            <person name="Kono T."/>
            <person name="Mallez S."/>
            <person name="Becker A."/>
            <person name="Gohl D.M."/>
            <person name="Silverstein K.A.T."/>
            <person name="Koren S."/>
            <person name="Bechman K.B."/>
            <person name="Herman A."/>
            <person name="Abrahante J.E."/>
            <person name="Garbe J."/>
        </authorList>
    </citation>
    <scope>NUCLEOTIDE SEQUENCE</scope>
    <source>
        <strain evidence="1">Duluth1</strain>
        <tissue evidence="1">Whole animal</tissue>
    </source>
</reference>
<dbReference type="AlphaFoldDB" id="A0A9D4EFX1"/>
<protein>
    <submittedName>
        <fullName evidence="1">Uncharacterized protein</fullName>
    </submittedName>
</protein>
<sequence length="52" mass="5706">MALNPPVIHSLQPPHVHPLEVPSVRTIMTPTSSWMKIVMNCTKVDGGIMIVT</sequence>
<proteinExistence type="predicted"/>
<dbReference type="EMBL" id="JAIWYP010000009">
    <property type="protein sequence ID" value="KAH3778573.1"/>
    <property type="molecule type" value="Genomic_DNA"/>
</dbReference>